<reference evidence="9" key="1">
    <citation type="submission" date="2016-10" db="EMBL/GenBank/DDBJ databases">
        <authorList>
            <person name="Varghese N."/>
            <person name="Submissions S."/>
        </authorList>
    </citation>
    <scope>NUCLEOTIDE SEQUENCE [LARGE SCALE GENOMIC DNA]</scope>
    <source>
        <strain evidence="9">DSM 24740</strain>
    </source>
</reference>
<evidence type="ECO:0000313" key="9">
    <source>
        <dbReference type="Proteomes" id="UP000199021"/>
    </source>
</evidence>
<evidence type="ECO:0000256" key="5">
    <source>
        <dbReference type="ARBA" id="ARBA00023136"/>
    </source>
</evidence>
<dbReference type="STRING" id="478744.SAMN05444359_11972"/>
<feature type="transmembrane region" description="Helical" evidence="6">
    <location>
        <begin position="20"/>
        <end position="41"/>
    </location>
</feature>
<feature type="domain" description="EamA" evidence="7">
    <location>
        <begin position="169"/>
        <end position="302"/>
    </location>
</feature>
<feature type="transmembrane region" description="Helical" evidence="6">
    <location>
        <begin position="230"/>
        <end position="249"/>
    </location>
</feature>
<proteinExistence type="predicted"/>
<dbReference type="RefSeq" id="WP_090170519.1">
    <property type="nucleotide sequence ID" value="NZ_FOFB01000019.1"/>
</dbReference>
<feature type="transmembrane region" description="Helical" evidence="6">
    <location>
        <begin position="286"/>
        <end position="303"/>
    </location>
</feature>
<evidence type="ECO:0000313" key="8">
    <source>
        <dbReference type="EMBL" id="SEQ93682.1"/>
    </source>
</evidence>
<dbReference type="OrthoDB" id="9813617at2"/>
<protein>
    <submittedName>
        <fullName evidence="8">Threonine/homoserine efflux transporter RhtA</fullName>
    </submittedName>
</protein>
<keyword evidence="9" id="KW-1185">Reference proteome</keyword>
<feature type="transmembrane region" description="Helical" evidence="6">
    <location>
        <begin position="104"/>
        <end position="128"/>
    </location>
</feature>
<dbReference type="FunCoup" id="A0A1H9K3J9">
    <property type="interactions" value="12"/>
</dbReference>
<dbReference type="PANTHER" id="PTHR42920:SF5">
    <property type="entry name" value="EAMA DOMAIN-CONTAINING PROTEIN"/>
    <property type="match status" value="1"/>
</dbReference>
<evidence type="ECO:0000256" key="2">
    <source>
        <dbReference type="ARBA" id="ARBA00022475"/>
    </source>
</evidence>
<feature type="transmembrane region" description="Helical" evidence="6">
    <location>
        <begin position="80"/>
        <end position="98"/>
    </location>
</feature>
<comment type="subcellular location">
    <subcellularLocation>
        <location evidence="1">Cell membrane</location>
        <topology evidence="1">Multi-pass membrane protein</topology>
    </subcellularLocation>
</comment>
<dbReference type="GO" id="GO:0005886">
    <property type="term" value="C:plasma membrane"/>
    <property type="evidence" value="ECO:0007669"/>
    <property type="project" value="UniProtKB-SubCell"/>
</dbReference>
<dbReference type="Proteomes" id="UP000199021">
    <property type="component" value="Unassembled WGS sequence"/>
</dbReference>
<keyword evidence="2" id="KW-1003">Cell membrane</keyword>
<sequence length="306" mass="32855">MPAAEPSIDAAAIRNRQIGVGLMLLGAILFSCKAIVIKLAYQYEVTSITLLGLRMAFALPLFLLIAWFRRERTATHGPLSRRDFIVIVILGVFGYYAASYTDFLGLQYLSAGMERLILFVYPTMVLLLQRIIFGTPIKPVQWLATGICYAGIALAFSGSDFSVGNYTALGASLVFLSAFLYSFYVIGSGRFAPRLGTVRFTSLALVAASIAVLLHVFFSGNTLFGLEPGLYVYGLVLAVFCTVIPSYMVTEGVRRIGAGDAAILGAIGPVATIVLEYLVLNESLNLVQGIGAGLVIVGVVIIGRNK</sequence>
<feature type="transmembrane region" description="Helical" evidence="6">
    <location>
        <begin position="163"/>
        <end position="186"/>
    </location>
</feature>
<keyword evidence="3 6" id="KW-0812">Transmembrane</keyword>
<dbReference type="InterPro" id="IPR000620">
    <property type="entry name" value="EamA_dom"/>
</dbReference>
<dbReference type="Gene3D" id="1.10.3730.20">
    <property type="match status" value="1"/>
</dbReference>
<dbReference type="EMBL" id="FOFB01000019">
    <property type="protein sequence ID" value="SEQ93682.1"/>
    <property type="molecule type" value="Genomic_DNA"/>
</dbReference>
<name>A0A1H9K3J9_9BACT</name>
<evidence type="ECO:0000256" key="1">
    <source>
        <dbReference type="ARBA" id="ARBA00004651"/>
    </source>
</evidence>
<dbReference type="InParanoid" id="A0A1H9K3J9"/>
<keyword evidence="5 6" id="KW-0472">Membrane</keyword>
<feature type="transmembrane region" description="Helical" evidence="6">
    <location>
        <begin position="47"/>
        <end position="68"/>
    </location>
</feature>
<keyword evidence="4 6" id="KW-1133">Transmembrane helix</keyword>
<evidence type="ECO:0000256" key="3">
    <source>
        <dbReference type="ARBA" id="ARBA00022692"/>
    </source>
</evidence>
<feature type="transmembrane region" description="Helical" evidence="6">
    <location>
        <begin position="198"/>
        <end position="218"/>
    </location>
</feature>
<dbReference type="AlphaFoldDB" id="A0A1H9K3J9"/>
<dbReference type="PANTHER" id="PTHR42920">
    <property type="entry name" value="OS03G0707200 PROTEIN-RELATED"/>
    <property type="match status" value="1"/>
</dbReference>
<feature type="domain" description="EamA" evidence="7">
    <location>
        <begin position="18"/>
        <end position="156"/>
    </location>
</feature>
<dbReference type="InterPro" id="IPR051258">
    <property type="entry name" value="Diverse_Substrate_Transporter"/>
</dbReference>
<dbReference type="SUPFAM" id="SSF103481">
    <property type="entry name" value="Multidrug resistance efflux transporter EmrE"/>
    <property type="match status" value="2"/>
</dbReference>
<evidence type="ECO:0000256" key="6">
    <source>
        <dbReference type="SAM" id="Phobius"/>
    </source>
</evidence>
<dbReference type="Pfam" id="PF00892">
    <property type="entry name" value="EamA"/>
    <property type="match status" value="2"/>
</dbReference>
<gene>
    <name evidence="8" type="ORF">SAMN05444359_11972</name>
</gene>
<dbReference type="InterPro" id="IPR037185">
    <property type="entry name" value="EmrE-like"/>
</dbReference>
<evidence type="ECO:0000256" key="4">
    <source>
        <dbReference type="ARBA" id="ARBA00022989"/>
    </source>
</evidence>
<evidence type="ECO:0000259" key="7">
    <source>
        <dbReference type="Pfam" id="PF00892"/>
    </source>
</evidence>
<organism evidence="8 9">
    <name type="scientific">Neolewinella agarilytica</name>
    <dbReference type="NCBI Taxonomy" id="478744"/>
    <lineage>
        <taxon>Bacteria</taxon>
        <taxon>Pseudomonadati</taxon>
        <taxon>Bacteroidota</taxon>
        <taxon>Saprospiria</taxon>
        <taxon>Saprospirales</taxon>
        <taxon>Lewinellaceae</taxon>
        <taxon>Neolewinella</taxon>
    </lineage>
</organism>
<feature type="transmembrane region" description="Helical" evidence="6">
    <location>
        <begin position="140"/>
        <end position="157"/>
    </location>
</feature>
<feature type="transmembrane region" description="Helical" evidence="6">
    <location>
        <begin position="261"/>
        <end position="280"/>
    </location>
</feature>
<accession>A0A1H9K3J9</accession>